<dbReference type="InterPro" id="IPR039247">
    <property type="entry name" value="KhpB"/>
</dbReference>
<comment type="subcellular location">
    <subcellularLocation>
        <location evidence="6">Cytoplasm</location>
    </subcellularLocation>
</comment>
<dbReference type="InterPro" id="IPR038247">
    <property type="entry name" value="Jag_N_dom_sf"/>
</dbReference>
<comment type="subunit">
    <text evidence="6">Forms a complex with KhpA.</text>
</comment>
<dbReference type="AlphaFoldDB" id="A0A212JHJ7"/>
<keyword evidence="4 6" id="KW-0143">Chaperone</keyword>
<dbReference type="InterPro" id="IPR001374">
    <property type="entry name" value="R3H_dom"/>
</dbReference>
<dbReference type="InterPro" id="IPR032782">
    <property type="entry name" value="KhpB_N"/>
</dbReference>
<name>A0A212JHJ7_9BACT</name>
<accession>A0A212JHJ7</accession>
<dbReference type="RefSeq" id="WP_227118266.1">
    <property type="nucleotide sequence ID" value="NZ_CABUEN010000001.1"/>
</dbReference>
<dbReference type="Gene3D" id="3.30.30.80">
    <property type="entry name" value="probable RNA-binding protein from clostridium symbiosum atcc 14940"/>
    <property type="match status" value="1"/>
</dbReference>
<dbReference type="PROSITE" id="PS51061">
    <property type="entry name" value="R3H"/>
    <property type="match status" value="1"/>
</dbReference>
<evidence type="ECO:0000256" key="1">
    <source>
        <dbReference type="ARBA" id="ARBA00022490"/>
    </source>
</evidence>
<dbReference type="GO" id="GO:0005737">
    <property type="term" value="C:cytoplasm"/>
    <property type="evidence" value="ECO:0007669"/>
    <property type="project" value="UniProtKB-SubCell"/>
</dbReference>
<evidence type="ECO:0000256" key="7">
    <source>
        <dbReference type="SAM" id="MobiDB-lite"/>
    </source>
</evidence>
<feature type="compositionally biased region" description="Basic and acidic residues" evidence="7">
    <location>
        <begin position="253"/>
        <end position="303"/>
    </location>
</feature>
<feature type="region of interest" description="Disordered" evidence="7">
    <location>
        <begin position="65"/>
        <end position="313"/>
    </location>
</feature>
<reference evidence="9" key="1">
    <citation type="submission" date="2016-04" db="EMBL/GenBank/DDBJ databases">
        <authorList>
            <person name="Evans L.H."/>
            <person name="Alamgir A."/>
            <person name="Owens N."/>
            <person name="Weber N.D."/>
            <person name="Virtaneva K."/>
            <person name="Barbian K."/>
            <person name="Babar A."/>
            <person name="Rosenke K."/>
        </authorList>
    </citation>
    <scope>NUCLEOTIDE SEQUENCE</scope>
    <source>
        <strain evidence="9">92-2</strain>
    </source>
</reference>
<protein>
    <recommendedName>
        <fullName evidence="6">RNA-binding protein KhpB</fullName>
    </recommendedName>
    <alternativeName>
        <fullName evidence="6">RNA-binding protein EloR</fullName>
    </alternativeName>
</protein>
<dbReference type="EMBL" id="FLUP01000001">
    <property type="protein sequence ID" value="SBV98923.1"/>
    <property type="molecule type" value="Genomic_DNA"/>
</dbReference>
<evidence type="ECO:0000256" key="3">
    <source>
        <dbReference type="ARBA" id="ARBA00022960"/>
    </source>
</evidence>
<proteinExistence type="inferred from homology"/>
<dbReference type="GO" id="GO:0009252">
    <property type="term" value="P:peptidoglycan biosynthetic process"/>
    <property type="evidence" value="ECO:0007669"/>
    <property type="project" value="UniProtKB-UniRule"/>
</dbReference>
<evidence type="ECO:0000313" key="9">
    <source>
        <dbReference type="EMBL" id="SBV98923.1"/>
    </source>
</evidence>
<dbReference type="InterPro" id="IPR036867">
    <property type="entry name" value="R3H_dom_sf"/>
</dbReference>
<evidence type="ECO:0000256" key="4">
    <source>
        <dbReference type="ARBA" id="ARBA00023186"/>
    </source>
</evidence>
<organism evidence="9">
    <name type="scientific">uncultured Desulfovibrio sp</name>
    <dbReference type="NCBI Taxonomy" id="167968"/>
    <lineage>
        <taxon>Bacteria</taxon>
        <taxon>Pseudomonadati</taxon>
        <taxon>Thermodesulfobacteriota</taxon>
        <taxon>Desulfovibrionia</taxon>
        <taxon>Desulfovibrionales</taxon>
        <taxon>Desulfovibrionaceae</taxon>
        <taxon>Desulfovibrio</taxon>
        <taxon>environmental samples</taxon>
    </lineage>
</organism>
<dbReference type="Pfam" id="PF01424">
    <property type="entry name" value="R3H"/>
    <property type="match status" value="1"/>
</dbReference>
<dbReference type="Pfam" id="PF13083">
    <property type="entry name" value="KH_KhpA-B"/>
    <property type="match status" value="1"/>
</dbReference>
<dbReference type="SUPFAM" id="SSF82708">
    <property type="entry name" value="R3H domain"/>
    <property type="match status" value="1"/>
</dbReference>
<dbReference type="InterPro" id="IPR038008">
    <property type="entry name" value="Jag_KH"/>
</dbReference>
<dbReference type="InterPro" id="IPR034079">
    <property type="entry name" value="R3H_KhpB"/>
</dbReference>
<keyword evidence="1 6" id="KW-0963">Cytoplasm</keyword>
<feature type="compositionally biased region" description="Basic and acidic residues" evidence="7">
    <location>
        <begin position="134"/>
        <end position="167"/>
    </location>
</feature>
<feature type="compositionally biased region" description="Basic and acidic residues" evidence="7">
    <location>
        <begin position="226"/>
        <end position="240"/>
    </location>
</feature>
<evidence type="ECO:0000256" key="2">
    <source>
        <dbReference type="ARBA" id="ARBA00022884"/>
    </source>
</evidence>
<comment type="function">
    <text evidence="6">A probable RNA chaperone. Forms a complex with KhpA which binds to cellular RNA and controls its expression. Plays a role in peptidoglycan (PG) homeostasis and cell length regulation.</text>
</comment>
<comment type="domain">
    <text evidence="6">Has an N-terminal Jag-N domain and 2 RNA-binding domains (KH and R3H).</text>
</comment>
<dbReference type="SMART" id="SM01245">
    <property type="entry name" value="Jag_N"/>
    <property type="match status" value="1"/>
</dbReference>
<dbReference type="HAMAP" id="MF_00867">
    <property type="entry name" value="KhpB"/>
    <property type="match status" value="1"/>
</dbReference>
<feature type="compositionally biased region" description="Low complexity" evidence="7">
    <location>
        <begin position="74"/>
        <end position="91"/>
    </location>
</feature>
<keyword evidence="2 6" id="KW-0694">RNA-binding</keyword>
<evidence type="ECO:0000256" key="5">
    <source>
        <dbReference type="ARBA" id="ARBA00023316"/>
    </source>
</evidence>
<feature type="compositionally biased region" description="Basic and acidic residues" evidence="7">
    <location>
        <begin position="198"/>
        <end position="218"/>
    </location>
</feature>
<dbReference type="CDD" id="cd02414">
    <property type="entry name" value="KH-II_Jag"/>
    <property type="match status" value="1"/>
</dbReference>
<feature type="domain" description="R3H" evidence="8">
    <location>
        <begin position="417"/>
        <end position="483"/>
    </location>
</feature>
<dbReference type="PANTHER" id="PTHR35800:SF1">
    <property type="entry name" value="RNA-BINDING PROTEIN KHPB"/>
    <property type="match status" value="1"/>
</dbReference>
<dbReference type="PANTHER" id="PTHR35800">
    <property type="entry name" value="PROTEIN JAG"/>
    <property type="match status" value="1"/>
</dbReference>
<keyword evidence="3 6" id="KW-0133">Cell shape</keyword>
<dbReference type="InterPro" id="IPR015946">
    <property type="entry name" value="KH_dom-like_a/b"/>
</dbReference>
<dbReference type="Pfam" id="PF14804">
    <property type="entry name" value="Jag_N"/>
    <property type="match status" value="1"/>
</dbReference>
<dbReference type="CDD" id="cd02644">
    <property type="entry name" value="R3H_jag"/>
    <property type="match status" value="1"/>
</dbReference>
<dbReference type="GO" id="GO:0071555">
    <property type="term" value="P:cell wall organization"/>
    <property type="evidence" value="ECO:0007669"/>
    <property type="project" value="UniProtKB-KW"/>
</dbReference>
<dbReference type="Gene3D" id="3.30.300.20">
    <property type="match status" value="1"/>
</dbReference>
<feature type="region of interest" description="Jag_N domain" evidence="6">
    <location>
        <begin position="6"/>
        <end position="56"/>
    </location>
</feature>
<comment type="similarity">
    <text evidence="6">Belongs to the KhpB RNA-binding protein family.</text>
</comment>
<gene>
    <name evidence="6" type="primary">khpB</name>
    <name evidence="6" type="synonym">eloR</name>
    <name evidence="9" type="ORF">KM92DES2_11121</name>
</gene>
<keyword evidence="5 6" id="KW-0961">Cell wall biogenesis/degradation</keyword>
<sequence length="487" mass="53535">MEGFKEFQGKDLDSAIEEACGYFNTAREKLEIEIVQDAKSGIFGIVGARKAKVRARRVQLRETMESILGRKNGEGASAPAPSAGQPASASENAGSAEQRKNGGNRQEQAPTAAPESSAPSAPKAPVAPTAPEVQAEKGRGDGRDRQQEARPQRNQQDDRRNQQDDRRNRGRNRKPQSLDAFESEEELDAAINGNVLDKPADRPFDRRGERNGKPDRNGAKPSGRNSRNDRGRERTGRNAEGEGVEAVNPAETPAREARGRRNDSRPDNRPDNRSDNRPDSRGNGRAEVRSPQRENNRPERAPRPDAPVDGLEDDFEAAGEGLPVTPLEQLDAAKLEALVDETVRKLIRPITGDGVGITVKIGGGRVYVGIDCDEDSGLLIGREGQTLAALQYMISRIVSRGMNAAVRVQLDAGEYRRRQDEKLREMALALADKVRQSGRSYSTRPLSSYHRRIVHVCLQEAVDVQTRSTGDGPMKRVVIMRRKGERV</sequence>
<evidence type="ECO:0000259" key="8">
    <source>
        <dbReference type="PROSITE" id="PS51061"/>
    </source>
</evidence>
<dbReference type="Gene3D" id="3.30.1370.50">
    <property type="entry name" value="R3H-like domain"/>
    <property type="match status" value="1"/>
</dbReference>
<dbReference type="GO" id="GO:0003723">
    <property type="term" value="F:RNA binding"/>
    <property type="evidence" value="ECO:0007669"/>
    <property type="project" value="UniProtKB-UniRule"/>
</dbReference>
<evidence type="ECO:0000256" key="6">
    <source>
        <dbReference type="HAMAP-Rule" id="MF_00867"/>
    </source>
</evidence>
<dbReference type="GO" id="GO:0008360">
    <property type="term" value="P:regulation of cell shape"/>
    <property type="evidence" value="ECO:0007669"/>
    <property type="project" value="UniProtKB-KW"/>
</dbReference>
<dbReference type="SMART" id="SM00393">
    <property type="entry name" value="R3H"/>
    <property type="match status" value="1"/>
</dbReference>
<feature type="compositionally biased region" description="Low complexity" evidence="7">
    <location>
        <begin position="109"/>
        <end position="133"/>
    </location>
</feature>